<dbReference type="InterPro" id="IPR004518">
    <property type="entry name" value="MazG-like_dom"/>
</dbReference>
<feature type="region of interest" description="Disordered" evidence="1">
    <location>
        <begin position="114"/>
        <end position="133"/>
    </location>
</feature>
<dbReference type="Gene3D" id="1.10.287.1080">
    <property type="entry name" value="MazG-like"/>
    <property type="match status" value="1"/>
</dbReference>
<dbReference type="PANTHER" id="PTHR42692:SF1">
    <property type="entry name" value="NUCLEOTIDE PYROPHOSPHOHYDROLASE"/>
    <property type="match status" value="1"/>
</dbReference>
<evidence type="ECO:0000256" key="1">
    <source>
        <dbReference type="SAM" id="MobiDB-lite"/>
    </source>
</evidence>
<protein>
    <submittedName>
        <fullName evidence="3">Pyrophosphatase</fullName>
    </submittedName>
</protein>
<accession>A0A2M6W0Q4</accession>
<evidence type="ECO:0000313" key="4">
    <source>
        <dbReference type="Proteomes" id="UP000229362"/>
    </source>
</evidence>
<organism evidence="3 4">
    <name type="scientific">Candidatus Magasanikbacteria bacterium CG10_big_fil_rev_8_21_14_0_10_43_6</name>
    <dbReference type="NCBI Taxonomy" id="1974650"/>
    <lineage>
        <taxon>Bacteria</taxon>
        <taxon>Candidatus Magasanikiibacteriota</taxon>
    </lineage>
</organism>
<dbReference type="PIRSF" id="PIRSF029904">
    <property type="entry name" value="UCP029904_pph"/>
    <property type="match status" value="1"/>
</dbReference>
<sequence length="133" mass="15154">MEEEVADQKHLLLALPQEKEQTEHRTIHDAQQEVKAWTHTIGVRPFSPLTNMGVLTEEVGEVARLLIRIHGDQSFKHGEDADDLGDELADVLFSLLCIANQNNIHLSEAFEKNMQKKTHRDATRHRDNPKLSS</sequence>
<comment type="caution">
    <text evidence="3">The sequence shown here is derived from an EMBL/GenBank/DDBJ whole genome shotgun (WGS) entry which is preliminary data.</text>
</comment>
<gene>
    <name evidence="3" type="ORF">COU33_03490</name>
</gene>
<evidence type="ECO:0000313" key="3">
    <source>
        <dbReference type="EMBL" id="PIT86387.1"/>
    </source>
</evidence>
<name>A0A2M6W0Q4_9BACT</name>
<dbReference type="EMBL" id="PFBZ01000151">
    <property type="protein sequence ID" value="PIT86387.1"/>
    <property type="molecule type" value="Genomic_DNA"/>
</dbReference>
<evidence type="ECO:0000259" key="2">
    <source>
        <dbReference type="Pfam" id="PF03819"/>
    </source>
</evidence>
<dbReference type="AlphaFoldDB" id="A0A2M6W0Q4"/>
<dbReference type="InterPro" id="IPR047046">
    <property type="entry name" value="YpjD/YvdC"/>
</dbReference>
<feature type="domain" description="NTP pyrophosphohydrolase MazG-like" evidence="2">
    <location>
        <begin position="46"/>
        <end position="123"/>
    </location>
</feature>
<dbReference type="PANTHER" id="PTHR42692">
    <property type="entry name" value="NUCLEOTIDE PYROPHOSPHOHYDROLASE"/>
    <property type="match status" value="1"/>
</dbReference>
<dbReference type="Proteomes" id="UP000229362">
    <property type="component" value="Unassembled WGS sequence"/>
</dbReference>
<dbReference type="InterPro" id="IPR012359">
    <property type="entry name" value="MazG-related_YpjD"/>
</dbReference>
<dbReference type="SUPFAM" id="SSF101386">
    <property type="entry name" value="all-alpha NTP pyrophosphatases"/>
    <property type="match status" value="1"/>
</dbReference>
<dbReference type="CDD" id="cd11531">
    <property type="entry name" value="NTP-PPase_BsYpjD"/>
    <property type="match status" value="1"/>
</dbReference>
<proteinExistence type="predicted"/>
<reference evidence="4" key="1">
    <citation type="submission" date="2017-09" db="EMBL/GenBank/DDBJ databases">
        <title>Depth-based differentiation of microbial function through sediment-hosted aquifers and enrichment of novel symbionts in the deep terrestrial subsurface.</title>
        <authorList>
            <person name="Probst A.J."/>
            <person name="Ladd B."/>
            <person name="Jarett J.K."/>
            <person name="Geller-Mcgrath D.E."/>
            <person name="Sieber C.M.K."/>
            <person name="Emerson J.B."/>
            <person name="Anantharaman K."/>
            <person name="Thomas B.C."/>
            <person name="Malmstrom R."/>
            <person name="Stieglmeier M."/>
            <person name="Klingl A."/>
            <person name="Woyke T."/>
            <person name="Ryan C.M."/>
            <person name="Banfield J.F."/>
        </authorList>
    </citation>
    <scope>NUCLEOTIDE SEQUENCE [LARGE SCALE GENOMIC DNA]</scope>
</reference>
<dbReference type="Pfam" id="PF03819">
    <property type="entry name" value="MazG"/>
    <property type="match status" value="1"/>
</dbReference>